<gene>
    <name evidence="1" type="ORF">A4U53_001200</name>
</gene>
<accession>A0ACD5EFF7</accession>
<geneLocation type="plasmid" evidence="1 2">
    <name>unnamed3</name>
</geneLocation>
<organism evidence="1 2">
    <name type="scientific">Rhizobium ruizarguesonis</name>
    <dbReference type="NCBI Taxonomy" id="2081791"/>
    <lineage>
        <taxon>Bacteria</taxon>
        <taxon>Pseudomonadati</taxon>
        <taxon>Pseudomonadota</taxon>
        <taxon>Alphaproteobacteria</taxon>
        <taxon>Hyphomicrobiales</taxon>
        <taxon>Rhizobiaceae</taxon>
        <taxon>Rhizobium/Agrobacterium group</taxon>
        <taxon>Rhizobium</taxon>
    </lineage>
</organism>
<sequence length="268" mass="29150">MFQLGLDNARAPIFGNKATRNNHDQPIVNGTRTPPTHNGNSPGSAERDNVRRSSLAMSACAMAVMGQYNLALICVLWSHLADSLDGLVARRMHHRQSGMSDVGKAMDALGDFLSAGVFPLIFLASLGEAAPFPTFAGLLICAAGILRLSYFEAFGLSGRLFRRGAAAPQHPRIRPVVLPRLPNRSGSPDPADGRRCGHHERVTSLIDPISKDECDLDCPFGSLHYRDERSSRSSVNKCLKISLYSRNSLLPNSFDALCRLNPDNTTLL</sequence>
<dbReference type="Proteomes" id="UP000078465">
    <property type="component" value="Plasmid unnamed3"/>
</dbReference>
<evidence type="ECO:0000313" key="2">
    <source>
        <dbReference type="Proteomes" id="UP000078465"/>
    </source>
</evidence>
<name>A0ACD5EFF7_9HYPH</name>
<reference evidence="1" key="1">
    <citation type="submission" date="2024-10" db="EMBL/GenBank/DDBJ databases">
        <title>Strain of Rhizobium-related bacteria isolated fromm roots of Vavilovia formosa.</title>
        <authorList>
            <person name="Kimeklis A."/>
            <person name="Afonin A."/>
        </authorList>
    </citation>
    <scope>NUCLEOTIDE SEQUENCE</scope>
    <source>
        <strain evidence="1">Vaf-46</strain>
    </source>
</reference>
<protein>
    <submittedName>
        <fullName evidence="1">CDP-alcohol phosphatidyltransferase family protein</fullName>
    </submittedName>
</protein>
<dbReference type="EMBL" id="CP171850">
    <property type="protein sequence ID" value="XKM37846.1"/>
    <property type="molecule type" value="Genomic_DNA"/>
</dbReference>
<evidence type="ECO:0000313" key="1">
    <source>
        <dbReference type="EMBL" id="XKM37846.1"/>
    </source>
</evidence>
<proteinExistence type="predicted"/>
<keyword evidence="1" id="KW-0614">Plasmid</keyword>